<evidence type="ECO:0000313" key="5">
    <source>
        <dbReference type="Proteomes" id="UP000076738"/>
    </source>
</evidence>
<dbReference type="PROSITE" id="PS50086">
    <property type="entry name" value="TBC_RABGAP"/>
    <property type="match status" value="1"/>
</dbReference>
<dbReference type="EMBL" id="KV417278">
    <property type="protein sequence ID" value="KZO97897.1"/>
    <property type="molecule type" value="Genomic_DNA"/>
</dbReference>
<proteinExistence type="predicted"/>
<dbReference type="FunFam" id="1.10.472.80:FF:000038">
    <property type="entry name" value="TBC1 domain family member 5"/>
    <property type="match status" value="1"/>
</dbReference>
<evidence type="ECO:0000256" key="1">
    <source>
        <dbReference type="ARBA" id="ARBA00022468"/>
    </source>
</evidence>
<gene>
    <name evidence="4" type="ORF">CALVIDRAFT_497121</name>
</gene>
<feature type="region of interest" description="Disordered" evidence="2">
    <location>
        <begin position="634"/>
        <end position="721"/>
    </location>
</feature>
<evidence type="ECO:0000313" key="4">
    <source>
        <dbReference type="EMBL" id="KZO97897.1"/>
    </source>
</evidence>
<dbReference type="PANTHER" id="PTHR22957">
    <property type="entry name" value="TBC1 DOMAIN FAMILY MEMBER GTPASE-ACTIVATING PROTEIN"/>
    <property type="match status" value="1"/>
</dbReference>
<dbReference type="Proteomes" id="UP000076738">
    <property type="component" value="Unassembled WGS sequence"/>
</dbReference>
<dbReference type="Pfam" id="PF00566">
    <property type="entry name" value="RabGAP-TBC"/>
    <property type="match status" value="1"/>
</dbReference>
<dbReference type="InterPro" id="IPR035969">
    <property type="entry name" value="Rab-GAP_TBC_sf"/>
</dbReference>
<dbReference type="OrthoDB" id="27140at2759"/>
<keyword evidence="5" id="KW-1185">Reference proteome</keyword>
<dbReference type="Gene3D" id="1.10.8.270">
    <property type="entry name" value="putative rabgap domain of human tbc1 domain family member 14 like domains"/>
    <property type="match status" value="1"/>
</dbReference>
<dbReference type="SUPFAM" id="SSF47923">
    <property type="entry name" value="Ypt/Rab-GAP domain of gyp1p"/>
    <property type="match status" value="2"/>
</dbReference>
<evidence type="ECO:0000256" key="2">
    <source>
        <dbReference type="SAM" id="MobiDB-lite"/>
    </source>
</evidence>
<name>A0A167NNG0_CALVF</name>
<feature type="domain" description="Rab-GAP TBC" evidence="3">
    <location>
        <begin position="152"/>
        <end position="353"/>
    </location>
</feature>
<dbReference type="InterPro" id="IPR000195">
    <property type="entry name" value="Rab-GAP-TBC_dom"/>
</dbReference>
<accession>A0A167NNG0</accession>
<dbReference type="GO" id="GO:0005096">
    <property type="term" value="F:GTPase activator activity"/>
    <property type="evidence" value="ECO:0007669"/>
    <property type="project" value="UniProtKB-KW"/>
</dbReference>
<dbReference type="SMART" id="SM00164">
    <property type="entry name" value="TBC"/>
    <property type="match status" value="1"/>
</dbReference>
<dbReference type="STRING" id="1330018.A0A167NNG0"/>
<feature type="region of interest" description="Disordered" evidence="2">
    <location>
        <begin position="595"/>
        <end position="618"/>
    </location>
</feature>
<evidence type="ECO:0000259" key="3">
    <source>
        <dbReference type="PROSITE" id="PS50086"/>
    </source>
</evidence>
<feature type="region of interest" description="Disordered" evidence="2">
    <location>
        <begin position="116"/>
        <end position="147"/>
    </location>
</feature>
<dbReference type="PANTHER" id="PTHR22957:SF337">
    <property type="entry name" value="TBC1 DOMAIN FAMILY MEMBER 5"/>
    <property type="match status" value="1"/>
</dbReference>
<dbReference type="AlphaFoldDB" id="A0A167NNG0"/>
<dbReference type="Gene3D" id="1.10.472.80">
    <property type="entry name" value="Ypt/Rab-GAP domain of gyp1p, domain 3"/>
    <property type="match status" value="1"/>
</dbReference>
<reference evidence="4 5" key="1">
    <citation type="journal article" date="2016" name="Mol. Biol. Evol.">
        <title>Comparative Genomics of Early-Diverging Mushroom-Forming Fungi Provides Insights into the Origins of Lignocellulose Decay Capabilities.</title>
        <authorList>
            <person name="Nagy L.G."/>
            <person name="Riley R."/>
            <person name="Tritt A."/>
            <person name="Adam C."/>
            <person name="Daum C."/>
            <person name="Floudas D."/>
            <person name="Sun H."/>
            <person name="Yadav J.S."/>
            <person name="Pangilinan J."/>
            <person name="Larsson K.H."/>
            <person name="Matsuura K."/>
            <person name="Barry K."/>
            <person name="Labutti K."/>
            <person name="Kuo R."/>
            <person name="Ohm R.A."/>
            <person name="Bhattacharya S.S."/>
            <person name="Shirouzu T."/>
            <person name="Yoshinaga Y."/>
            <person name="Martin F.M."/>
            <person name="Grigoriev I.V."/>
            <person name="Hibbett D.S."/>
        </authorList>
    </citation>
    <scope>NUCLEOTIDE SEQUENCE [LARGE SCALE GENOMIC DNA]</scope>
    <source>
        <strain evidence="4 5">TUFC12733</strain>
    </source>
</reference>
<sequence length="721" mass="80043">MAQGYVQPELWARPLPHEILLAFNNVFHNDLSISSLRETIISGQLGQFCNPKQGKAVPSLHSVDRSVGRSLLWKLFLLPGSPLVEGNAVTVSLCLSELRAARHAYSNLAAQRLRAPDGTPFPHSGHQVHSPGSPQAPRSEELGGWERNNPLSLDAENPWQQWFADLELRKVIRQDVERIFPEVAYFTSVEVQENLTDILFLHCITHPQIGYRQGMHELAGAVLMVVDSDSLLPSNEVSDGDVLEFCARDQLFADVYAIFNVLMKGAARWYEWREPRQQGPSQSGESWVAPIVHICRHMQGQILRSVDPALWAQLDAAGIEPQMYGIRWLRLLFTREFDLRDAMAIWDCLMAADSSLELAEWICVSMLLRIRNQLLATEDYSLLLTHLLRYPSLEPTVPSLLVKQALFLRENPIPTTGVTVMLQNRDLLGIPIETSPREPRQRLSVRTGGGTPRTENQPEKASLGLTELIAKSLMERADTVALNRAFLSTVAELRKGLPDLTSNISRSFTSQPVPLWSSVVSSSEGSSSSQQERLSRLYSEQERLGSAIAWALPVLKDPNATSKSREDALQSLETVRDVLLRKVNFDASRLEPAVQSPVSWPSKPAVTQDGPKEGASEQTVRITEGMLTVAPSARATTGGLPRVPYPARSAVSRDRTGLSHSKVSPGSRPETLRTSRQITDVPRGSVTPQAERDPRERTTAANTTVAEERTEILDPLGALRR</sequence>
<keyword evidence="1" id="KW-0343">GTPase activation</keyword>
<feature type="region of interest" description="Disordered" evidence="2">
    <location>
        <begin position="438"/>
        <end position="458"/>
    </location>
</feature>
<protein>
    <recommendedName>
        <fullName evidence="3">Rab-GAP TBC domain-containing protein</fullName>
    </recommendedName>
</protein>
<organism evidence="4 5">
    <name type="scientific">Calocera viscosa (strain TUFC12733)</name>
    <dbReference type="NCBI Taxonomy" id="1330018"/>
    <lineage>
        <taxon>Eukaryota</taxon>
        <taxon>Fungi</taxon>
        <taxon>Dikarya</taxon>
        <taxon>Basidiomycota</taxon>
        <taxon>Agaricomycotina</taxon>
        <taxon>Dacrymycetes</taxon>
        <taxon>Dacrymycetales</taxon>
        <taxon>Dacrymycetaceae</taxon>
        <taxon>Calocera</taxon>
    </lineage>
</organism>